<reference evidence="2 3" key="1">
    <citation type="submission" date="2020-09" db="EMBL/GenBank/DDBJ databases">
        <title>De no assembly of potato wild relative species, Solanum commersonii.</title>
        <authorList>
            <person name="Cho K."/>
        </authorList>
    </citation>
    <scope>NUCLEOTIDE SEQUENCE [LARGE SCALE GENOMIC DNA]</scope>
    <source>
        <strain evidence="2">LZ3.2</strain>
        <tissue evidence="2">Leaf</tissue>
    </source>
</reference>
<feature type="region of interest" description="Disordered" evidence="1">
    <location>
        <begin position="1"/>
        <end position="53"/>
    </location>
</feature>
<dbReference type="EMBL" id="JACXVP010000010">
    <property type="protein sequence ID" value="KAG5580459.1"/>
    <property type="molecule type" value="Genomic_DNA"/>
</dbReference>
<dbReference type="OrthoDB" id="1324344at2759"/>
<keyword evidence="3" id="KW-1185">Reference proteome</keyword>
<organism evidence="2 3">
    <name type="scientific">Solanum commersonii</name>
    <name type="common">Commerson's wild potato</name>
    <name type="synonym">Commerson's nightshade</name>
    <dbReference type="NCBI Taxonomy" id="4109"/>
    <lineage>
        <taxon>Eukaryota</taxon>
        <taxon>Viridiplantae</taxon>
        <taxon>Streptophyta</taxon>
        <taxon>Embryophyta</taxon>
        <taxon>Tracheophyta</taxon>
        <taxon>Spermatophyta</taxon>
        <taxon>Magnoliopsida</taxon>
        <taxon>eudicotyledons</taxon>
        <taxon>Gunneridae</taxon>
        <taxon>Pentapetalae</taxon>
        <taxon>asterids</taxon>
        <taxon>lamiids</taxon>
        <taxon>Solanales</taxon>
        <taxon>Solanaceae</taxon>
        <taxon>Solanoideae</taxon>
        <taxon>Solaneae</taxon>
        <taxon>Solanum</taxon>
    </lineage>
</organism>
<evidence type="ECO:0000256" key="1">
    <source>
        <dbReference type="SAM" id="MobiDB-lite"/>
    </source>
</evidence>
<sequence>MKICGSPKPFGVVLSPEGKDLIGSEKKQSACRRAVPRSSTRSPNDPKNEDVEG</sequence>
<feature type="compositionally biased region" description="Basic and acidic residues" evidence="1">
    <location>
        <begin position="17"/>
        <end position="28"/>
    </location>
</feature>
<accession>A0A9J5WXD2</accession>
<dbReference type="Proteomes" id="UP000824120">
    <property type="component" value="Chromosome 10"/>
</dbReference>
<evidence type="ECO:0000313" key="3">
    <source>
        <dbReference type="Proteomes" id="UP000824120"/>
    </source>
</evidence>
<name>A0A9J5WXD2_SOLCO</name>
<proteinExistence type="predicted"/>
<feature type="compositionally biased region" description="Basic and acidic residues" evidence="1">
    <location>
        <begin position="44"/>
        <end position="53"/>
    </location>
</feature>
<comment type="caution">
    <text evidence="2">The sequence shown here is derived from an EMBL/GenBank/DDBJ whole genome shotgun (WGS) entry which is preliminary data.</text>
</comment>
<gene>
    <name evidence="2" type="ORF">H5410_051086</name>
</gene>
<evidence type="ECO:0000313" key="2">
    <source>
        <dbReference type="EMBL" id="KAG5580459.1"/>
    </source>
</evidence>
<dbReference type="AlphaFoldDB" id="A0A9J5WXD2"/>
<protein>
    <submittedName>
        <fullName evidence="2">Uncharacterized protein</fullName>
    </submittedName>
</protein>